<reference evidence="9" key="1">
    <citation type="submission" date="2021-07" db="EMBL/GenBank/DDBJ databases">
        <title>Studies on halocins as antimicrobial molecules from haloarchaea.</title>
        <authorList>
            <person name="Kumar S."/>
            <person name="Khare S.K."/>
        </authorList>
    </citation>
    <scope>NUCLEOTIDE SEQUENCE</scope>
    <source>
        <strain evidence="9">NCIM 5678</strain>
    </source>
</reference>
<dbReference type="InterPro" id="IPR017972">
    <property type="entry name" value="Cyt_P450_CS"/>
</dbReference>
<dbReference type="RefSeq" id="WP_258302856.1">
    <property type="nucleotide sequence ID" value="NZ_CP078063.1"/>
</dbReference>
<organism evidence="9 10">
    <name type="scientific">Haloferax larsenii</name>
    <dbReference type="NCBI Taxonomy" id="302484"/>
    <lineage>
        <taxon>Archaea</taxon>
        <taxon>Methanobacteriati</taxon>
        <taxon>Methanobacteriota</taxon>
        <taxon>Stenosarchaea group</taxon>
        <taxon>Halobacteria</taxon>
        <taxon>Halobacteriales</taxon>
        <taxon>Haloferacaceae</taxon>
        <taxon>Haloferax</taxon>
    </lineage>
</organism>
<evidence type="ECO:0000256" key="3">
    <source>
        <dbReference type="ARBA" id="ARBA00022723"/>
    </source>
</evidence>
<evidence type="ECO:0000256" key="1">
    <source>
        <dbReference type="ARBA" id="ARBA00010617"/>
    </source>
</evidence>
<protein>
    <submittedName>
        <fullName evidence="9">Cytochrome P450</fullName>
    </submittedName>
</protein>
<keyword evidence="10" id="KW-1185">Reference proteome</keyword>
<dbReference type="GeneID" id="74527867"/>
<evidence type="ECO:0000256" key="6">
    <source>
        <dbReference type="ARBA" id="ARBA00023033"/>
    </source>
</evidence>
<evidence type="ECO:0000256" key="7">
    <source>
        <dbReference type="RuleBase" id="RU000461"/>
    </source>
</evidence>
<evidence type="ECO:0000256" key="2">
    <source>
        <dbReference type="ARBA" id="ARBA00022617"/>
    </source>
</evidence>
<dbReference type="PRINTS" id="PR00385">
    <property type="entry name" value="P450"/>
</dbReference>
<name>A0ABY5RG92_HALLR</name>
<keyword evidence="6 7" id="KW-0503">Monooxygenase</keyword>
<dbReference type="Proteomes" id="UP001058330">
    <property type="component" value="Chromosome"/>
</dbReference>
<dbReference type="Pfam" id="PF00067">
    <property type="entry name" value="p450"/>
    <property type="match status" value="1"/>
</dbReference>
<comment type="similarity">
    <text evidence="1 7">Belongs to the cytochrome P450 family.</text>
</comment>
<dbReference type="EMBL" id="CP078063">
    <property type="protein sequence ID" value="UVE50908.1"/>
    <property type="molecule type" value="Genomic_DNA"/>
</dbReference>
<dbReference type="PRINTS" id="PR00463">
    <property type="entry name" value="EP450I"/>
</dbReference>
<dbReference type="InterPro" id="IPR036396">
    <property type="entry name" value="Cyt_P450_sf"/>
</dbReference>
<keyword evidence="2 7" id="KW-0349">Heme</keyword>
<evidence type="ECO:0000313" key="9">
    <source>
        <dbReference type="EMBL" id="UVE50908.1"/>
    </source>
</evidence>
<evidence type="ECO:0000256" key="5">
    <source>
        <dbReference type="ARBA" id="ARBA00023004"/>
    </source>
</evidence>
<dbReference type="PROSITE" id="PS00086">
    <property type="entry name" value="CYTOCHROME_P450"/>
    <property type="match status" value="1"/>
</dbReference>
<dbReference type="InterPro" id="IPR002401">
    <property type="entry name" value="Cyt_P450_E_grp-I"/>
</dbReference>
<keyword evidence="3 7" id="KW-0479">Metal-binding</keyword>
<proteinExistence type="inferred from homology"/>
<dbReference type="InterPro" id="IPR001128">
    <property type="entry name" value="Cyt_P450"/>
</dbReference>
<keyword evidence="5 7" id="KW-0408">Iron</keyword>
<gene>
    <name evidence="9" type="ORF">KU306_03185</name>
</gene>
<dbReference type="SUPFAM" id="SSF48264">
    <property type="entry name" value="Cytochrome P450"/>
    <property type="match status" value="1"/>
</dbReference>
<sequence length="445" mass="49215">MTAHGTSAGDESSPPTPSGVPLLGNGPAFSRDPVGAMEEWASLGDLVRLEVPGQTTYLVTGAELIEQILVTDHESYTISPAQHETFEGIEDHAVTVTTGERWTRLRRVMRPALTHGAVQRYADRIVETTEDYVEEWDDGEHIDLYREMRLLTVNVLADALLDADVRGREAVVMDAADALVDRANLRRLGQLLPDWVPTPTDRRFERTVRELDAFVDDLIAERRNTGLGEDFCSVLLDAHDAGTLSIDEVRHNLVAMLLAGHDSPSIALTHALRLLDDHSDVRDALLAESGDVLGGDGSASGAYADLERTQNVVSETLRLYPPTLAVTRQATEPVTIAGYDLPAGAQFLLPQWPVHRDERYWDEPTVFDPSRWQEPESRPGYAYFPFSAGPRNCVGMHFARTELTLILATVLDRVELDVSMDGPLAFAPSLQLRPETDIEATVHRR</sequence>
<evidence type="ECO:0000256" key="8">
    <source>
        <dbReference type="SAM" id="MobiDB-lite"/>
    </source>
</evidence>
<accession>A0ABY5RG92</accession>
<keyword evidence="4 7" id="KW-0560">Oxidoreductase</keyword>
<dbReference type="PANTHER" id="PTHR24291:SF50">
    <property type="entry name" value="BIFUNCTIONAL ALBAFLAVENONE MONOOXYGENASE_TERPENE SYNTHASE"/>
    <property type="match status" value="1"/>
</dbReference>
<evidence type="ECO:0000313" key="10">
    <source>
        <dbReference type="Proteomes" id="UP001058330"/>
    </source>
</evidence>
<dbReference type="InterPro" id="IPR050196">
    <property type="entry name" value="Cytochrome_P450_Monoox"/>
</dbReference>
<dbReference type="PANTHER" id="PTHR24291">
    <property type="entry name" value="CYTOCHROME P450 FAMILY 4"/>
    <property type="match status" value="1"/>
</dbReference>
<feature type="region of interest" description="Disordered" evidence="8">
    <location>
        <begin position="1"/>
        <end position="31"/>
    </location>
</feature>
<dbReference type="Gene3D" id="1.10.630.10">
    <property type="entry name" value="Cytochrome P450"/>
    <property type="match status" value="1"/>
</dbReference>
<evidence type="ECO:0000256" key="4">
    <source>
        <dbReference type="ARBA" id="ARBA00023002"/>
    </source>
</evidence>